<feature type="region of interest" description="Disordered" evidence="2">
    <location>
        <begin position="27"/>
        <end position="73"/>
    </location>
</feature>
<sequence>MFESSEATPPAFFTYIMYNITKKNPTFEGDESSSTSDNAEEYQTATSRKSFSSQHSMRSAEKTSMPTEAEPSATIGAYTTVLPIGPKTMPQSFSTSDDSAVNKSAILTRNTDNTVVRKQRATTAMSLSSPRSVNSSRNPSERTDVERYTKRTDTTLPITSLGTKNQSLTIQETRTTSKHASLEAAKSYRSTVAGEHRTDTVTSSLSSLDSLESSKNSELTNAEQPTTSRADATVTTTSAKSKEHLFLANGASAVRRSTTAEPAGNTNTTVGRATVATRSVTTPPPIPVYIASVTNESASVKPSESVITSTIAGKYYTPSVAPQVPSSLSTHSTEDTSVPIEAEQPATMFLACPVPNTPTVVASTANSRQPSLVYRPDLSKSSTSLKQEEGTNTVTRRTETMLQSTFVASILTETTTLEPGVDTTLRAPNYGTAPQSFPVYTTATTYKTTELPKRTTRSEQTDTRILSVSSATTTKSKIHKADAISKTTSLGATKSTTAREHRTTTTTSLPPQHHARHTENSLRLARPEHSTTTTEAATITISSETISQLATITSRSTASNFYGRPRPSADADSYYADTVGTSQFVTPVTNATSITSDTKDTEEAATTTNATTVITRSKAMLHSYPISSARRGKKSTTLVKNTSTTTNTTITSTDFETTPKLSLAHSPTFTSKAWRANKSTDAETLISSTESVSRLRSYGDVYEKQSGKVTKAKSAVTSEMEAPAKIEEATPRHHGDVQCNLNIFSLYNLNDYLNGFGFNQTVDAGETIGIGCQSSGEHKNITLICGKTGLFDPDPSKLNCSSDIKTPMTTRELKSCEQCDAYGTESCEMKADGVVCHCYEHWSGKTCWRAADQCEITPLQCGKHGVCRSEVDYASCACDYGFTGEHCSVTKAKTTIISPHKSSGHLASEASVFVLTWYDIVILVIKAVLLIHSPSDGQDPQTHYQNCRSFVITVAGFLALFFRHPTLFSLSDIECQWVFYIITSCCSLGIAFFAMEAMNAYELYRLKQLNSWTTLFPEHQRSHALLAFRTSFPVVAIATAILVILTPNYKQAVTSWSCLGRFSYETMDLWSPIVLIQMCIALIASAFSYRGLFLRKNLPHLLQKVDAHLEKVPARRRNESKKCERDLIFTAIGPWLLLFYWLTLTLSNDFVAVHDTGFLAVTFAVLYGSCNFLQAVFTTPVEYSNFMWYVMRFFPASYAPKFDPVTMFSRDEVLEIFRQRKIDAEKGKISKVKGFLIWNSTYPDYLPIYARSKILKDWNHLYMNARNSGMTKMEACNAVYMQHVLEMDPDSPHGKQTRKLFLDWSVRIRRADPSPELVEHQLSKNKKLEQDFIEILQNSFLPRGLKRRNTETRNSTEIADSHFPVCSVSSIDKQGNITHVDVLKALPDVEFEEFTIFETQAQADVVWDMVVQNYDTIQCSKALRI</sequence>
<dbReference type="Proteomes" id="UP000025227">
    <property type="component" value="Unplaced"/>
</dbReference>
<evidence type="ECO:0000259" key="4">
    <source>
        <dbReference type="PROSITE" id="PS50026"/>
    </source>
</evidence>
<dbReference type="Pfam" id="PF23106">
    <property type="entry name" value="EGF_Teneurin"/>
    <property type="match status" value="1"/>
</dbReference>
<feature type="transmembrane region" description="Helical" evidence="3">
    <location>
        <begin position="1026"/>
        <end position="1049"/>
    </location>
</feature>
<feature type="transmembrane region" description="Helical" evidence="3">
    <location>
        <begin position="950"/>
        <end position="971"/>
    </location>
</feature>
<keyword evidence="1" id="KW-0245">EGF-like domain</keyword>
<feature type="compositionally biased region" description="Low complexity" evidence="2">
    <location>
        <begin position="126"/>
        <end position="138"/>
    </location>
</feature>
<dbReference type="CDD" id="cd00054">
    <property type="entry name" value="EGF_CA"/>
    <property type="match status" value="1"/>
</dbReference>
<feature type="transmembrane region" description="Helical" evidence="3">
    <location>
        <begin position="910"/>
        <end position="929"/>
    </location>
</feature>
<evidence type="ECO:0000313" key="6">
    <source>
        <dbReference type="WBParaSite" id="HCON_00106140-00001"/>
    </source>
</evidence>
<dbReference type="CDD" id="cd06174">
    <property type="entry name" value="MFS"/>
    <property type="match status" value="1"/>
</dbReference>
<feature type="compositionally biased region" description="Low complexity" evidence="2">
    <location>
        <begin position="203"/>
        <end position="219"/>
    </location>
</feature>
<dbReference type="PROSITE" id="PS50026">
    <property type="entry name" value="EGF_3"/>
    <property type="match status" value="1"/>
</dbReference>
<evidence type="ECO:0000256" key="3">
    <source>
        <dbReference type="SAM" id="Phobius"/>
    </source>
</evidence>
<evidence type="ECO:0000256" key="2">
    <source>
        <dbReference type="SAM" id="MobiDB-lite"/>
    </source>
</evidence>
<reference evidence="6" key="1">
    <citation type="submission" date="2020-12" db="UniProtKB">
        <authorList>
            <consortium name="WormBaseParasite"/>
        </authorList>
    </citation>
    <scope>IDENTIFICATION</scope>
    <source>
        <strain evidence="6">MHco3</strain>
    </source>
</reference>
<feature type="transmembrane region" description="Helical" evidence="3">
    <location>
        <begin position="1069"/>
        <end position="1089"/>
    </location>
</feature>
<feature type="region of interest" description="Disordered" evidence="2">
    <location>
        <begin position="470"/>
        <end position="521"/>
    </location>
</feature>
<dbReference type="Gene3D" id="2.10.25.10">
    <property type="entry name" value="Laminin"/>
    <property type="match status" value="1"/>
</dbReference>
<keyword evidence="3" id="KW-1133">Transmembrane helix</keyword>
<evidence type="ECO:0000313" key="5">
    <source>
        <dbReference type="Proteomes" id="UP000025227"/>
    </source>
</evidence>
<feature type="compositionally biased region" description="Polar residues" evidence="2">
    <location>
        <begin position="32"/>
        <end position="66"/>
    </location>
</feature>
<feature type="transmembrane region" description="Helical" evidence="3">
    <location>
        <begin position="1158"/>
        <end position="1177"/>
    </location>
</feature>
<feature type="region of interest" description="Disordered" evidence="2">
    <location>
        <begin position="374"/>
        <end position="394"/>
    </location>
</feature>
<keyword evidence="3" id="KW-0812">Transmembrane</keyword>
<feature type="transmembrane region" description="Helical" evidence="3">
    <location>
        <begin position="1127"/>
        <end position="1146"/>
    </location>
</feature>
<name>A0A7I5EAL8_HAECO</name>
<proteinExistence type="predicted"/>
<dbReference type="OrthoDB" id="5845450at2759"/>
<dbReference type="InterPro" id="IPR000742">
    <property type="entry name" value="EGF"/>
</dbReference>
<dbReference type="OMA" id="HARHTEN"/>
<feature type="transmembrane region" description="Helical" evidence="3">
    <location>
        <begin position="977"/>
        <end position="995"/>
    </location>
</feature>
<organism evidence="5 6">
    <name type="scientific">Haemonchus contortus</name>
    <name type="common">Barber pole worm</name>
    <dbReference type="NCBI Taxonomy" id="6289"/>
    <lineage>
        <taxon>Eukaryota</taxon>
        <taxon>Metazoa</taxon>
        <taxon>Ecdysozoa</taxon>
        <taxon>Nematoda</taxon>
        <taxon>Chromadorea</taxon>
        <taxon>Rhabditida</taxon>
        <taxon>Rhabditina</taxon>
        <taxon>Rhabditomorpha</taxon>
        <taxon>Strongyloidea</taxon>
        <taxon>Trichostrongylidae</taxon>
        <taxon>Haemonchus</taxon>
    </lineage>
</organism>
<feature type="region of interest" description="Disordered" evidence="2">
    <location>
        <begin position="121"/>
        <end position="145"/>
    </location>
</feature>
<feature type="domain" description="EGF-like" evidence="4">
    <location>
        <begin position="850"/>
        <end position="888"/>
    </location>
</feature>
<comment type="caution">
    <text evidence="1">Lacks conserved residue(s) required for the propagation of feature annotation.</text>
</comment>
<evidence type="ECO:0000256" key="1">
    <source>
        <dbReference type="PROSITE-ProRule" id="PRU00076"/>
    </source>
</evidence>
<dbReference type="PROSITE" id="PS00022">
    <property type="entry name" value="EGF_1"/>
    <property type="match status" value="1"/>
</dbReference>
<feature type="compositionally biased region" description="Polar residues" evidence="2">
    <location>
        <begin position="379"/>
        <end position="394"/>
    </location>
</feature>
<feature type="disulfide bond" evidence="1">
    <location>
        <begin position="878"/>
        <end position="887"/>
    </location>
</feature>
<keyword evidence="1" id="KW-1015">Disulfide bond</keyword>
<protein>
    <submittedName>
        <fullName evidence="6">EGF-like domain-containing protein</fullName>
    </submittedName>
</protein>
<accession>A0A7I5EAL8</accession>
<keyword evidence="3" id="KW-0472">Membrane</keyword>
<dbReference type="PROSITE" id="PS01186">
    <property type="entry name" value="EGF_2"/>
    <property type="match status" value="1"/>
</dbReference>
<keyword evidence="5" id="KW-1185">Reference proteome</keyword>
<feature type="region of interest" description="Disordered" evidence="2">
    <location>
        <begin position="166"/>
        <end position="231"/>
    </location>
</feature>
<dbReference type="WBParaSite" id="HCON_00106140-00001">
    <property type="protein sequence ID" value="HCON_00106140-00001"/>
    <property type="gene ID" value="HCON_00106140"/>
</dbReference>